<keyword evidence="1" id="KW-1133">Transmembrane helix</keyword>
<dbReference type="EMBL" id="PKMF04000342">
    <property type="protein sequence ID" value="KAK7836856.1"/>
    <property type="molecule type" value="Genomic_DNA"/>
</dbReference>
<reference evidence="2 3" key="1">
    <citation type="journal article" date="2018" name="Sci. Data">
        <title>The draft genome sequence of cork oak.</title>
        <authorList>
            <person name="Ramos A.M."/>
            <person name="Usie A."/>
            <person name="Barbosa P."/>
            <person name="Barros P.M."/>
            <person name="Capote T."/>
            <person name="Chaves I."/>
            <person name="Simoes F."/>
            <person name="Abreu I."/>
            <person name="Carrasquinho I."/>
            <person name="Faro C."/>
            <person name="Guimaraes J.B."/>
            <person name="Mendonca D."/>
            <person name="Nobrega F."/>
            <person name="Rodrigues L."/>
            <person name="Saibo N.J.M."/>
            <person name="Varela M.C."/>
            <person name="Egas C."/>
            <person name="Matos J."/>
            <person name="Miguel C.M."/>
            <person name="Oliveira M.M."/>
            <person name="Ricardo C.P."/>
            <person name="Goncalves S."/>
        </authorList>
    </citation>
    <scope>NUCLEOTIDE SEQUENCE [LARGE SCALE GENOMIC DNA]</scope>
    <source>
        <strain evidence="3">cv. HL8</strain>
    </source>
</reference>
<evidence type="ECO:0000313" key="2">
    <source>
        <dbReference type="EMBL" id="KAK7836856.1"/>
    </source>
</evidence>
<accession>A0AAW0KG25</accession>
<proteinExistence type="predicted"/>
<dbReference type="SUPFAM" id="SSF53474">
    <property type="entry name" value="alpha/beta-Hydrolases"/>
    <property type="match status" value="1"/>
</dbReference>
<protein>
    <recommendedName>
        <fullName evidence="4">AB hydrolase-1 domain-containing protein</fullName>
    </recommendedName>
</protein>
<dbReference type="Proteomes" id="UP000237347">
    <property type="component" value="Unassembled WGS sequence"/>
</dbReference>
<keyword evidence="1" id="KW-0812">Transmembrane</keyword>
<feature type="transmembrane region" description="Helical" evidence="1">
    <location>
        <begin position="13"/>
        <end position="32"/>
    </location>
</feature>
<keyword evidence="3" id="KW-1185">Reference proteome</keyword>
<dbReference type="Gene3D" id="3.40.50.1820">
    <property type="entry name" value="alpha/beta hydrolase"/>
    <property type="match status" value="1"/>
</dbReference>
<gene>
    <name evidence="2" type="ORF">CFP56_021942</name>
</gene>
<dbReference type="PANTHER" id="PTHR43689">
    <property type="entry name" value="HYDROLASE"/>
    <property type="match status" value="1"/>
</dbReference>
<dbReference type="PANTHER" id="PTHR43689:SF8">
    <property type="entry name" value="ALPHA_BETA-HYDROLASES SUPERFAMILY PROTEIN"/>
    <property type="match status" value="1"/>
</dbReference>
<sequence>MGCCSDELGSNDFLFLLSFLGGPLALSISLLWKSHIKRPMILVGPCLGAAVATDFVVKKLVLIDASVHAEVTGNLATLPRIAAYAGVSLFIEEHPAALICKCFAFTGITFGTSLDWTNVGRLHCLYPWWEDATVDFMISGGYNVSAQIQQVYYELRCHLNQQMLLCCFVLYIQKRTLVIKQMEWEQHLWHVKQKTLTYGVRMSRSLRLHCELPNATIRQIPDCGHLPDVKRPNSVAKLIVDFVQENCYKEIECVSQY</sequence>
<evidence type="ECO:0008006" key="4">
    <source>
        <dbReference type="Google" id="ProtNLM"/>
    </source>
</evidence>
<organism evidence="2 3">
    <name type="scientific">Quercus suber</name>
    <name type="common">Cork oak</name>
    <dbReference type="NCBI Taxonomy" id="58331"/>
    <lineage>
        <taxon>Eukaryota</taxon>
        <taxon>Viridiplantae</taxon>
        <taxon>Streptophyta</taxon>
        <taxon>Embryophyta</taxon>
        <taxon>Tracheophyta</taxon>
        <taxon>Spermatophyta</taxon>
        <taxon>Magnoliopsida</taxon>
        <taxon>eudicotyledons</taxon>
        <taxon>Gunneridae</taxon>
        <taxon>Pentapetalae</taxon>
        <taxon>rosids</taxon>
        <taxon>fabids</taxon>
        <taxon>Fagales</taxon>
        <taxon>Fagaceae</taxon>
        <taxon>Quercus</taxon>
    </lineage>
</organism>
<dbReference type="InterPro" id="IPR029058">
    <property type="entry name" value="AB_hydrolase_fold"/>
</dbReference>
<evidence type="ECO:0000313" key="3">
    <source>
        <dbReference type="Proteomes" id="UP000237347"/>
    </source>
</evidence>
<keyword evidence="1" id="KW-0472">Membrane</keyword>
<evidence type="ECO:0000256" key="1">
    <source>
        <dbReference type="SAM" id="Phobius"/>
    </source>
</evidence>
<dbReference type="AlphaFoldDB" id="A0AAW0KG25"/>
<comment type="caution">
    <text evidence="2">The sequence shown here is derived from an EMBL/GenBank/DDBJ whole genome shotgun (WGS) entry which is preliminary data.</text>
</comment>
<name>A0AAW0KG25_QUESU</name>